<dbReference type="PROSITE" id="PS51462">
    <property type="entry name" value="NUDIX"/>
    <property type="match status" value="1"/>
</dbReference>
<evidence type="ECO:0000256" key="1">
    <source>
        <dbReference type="ARBA" id="ARBA00001946"/>
    </source>
</evidence>
<comment type="cofactor">
    <cofactor evidence="1">
        <name>Mg(2+)</name>
        <dbReference type="ChEBI" id="CHEBI:18420"/>
    </cofactor>
</comment>
<dbReference type="PROSITE" id="PS00893">
    <property type="entry name" value="NUDIX_BOX"/>
    <property type="match status" value="1"/>
</dbReference>
<dbReference type="EMBL" id="CP002580">
    <property type="protein sequence ID" value="AJK46019.1"/>
    <property type="molecule type" value="Genomic_DNA"/>
</dbReference>
<dbReference type="InterPro" id="IPR020476">
    <property type="entry name" value="Nudix_hydrolase"/>
</dbReference>
<dbReference type="KEGG" id="bgp:BGL_1c15030"/>
<comment type="similarity">
    <text evidence="3">Belongs to the Nudix hydrolase family.</text>
</comment>
<name>A0A0B6RV20_BURPL</name>
<evidence type="ECO:0000259" key="4">
    <source>
        <dbReference type="PROSITE" id="PS51462"/>
    </source>
</evidence>
<evidence type="ECO:0000313" key="6">
    <source>
        <dbReference type="Proteomes" id="UP000031838"/>
    </source>
</evidence>
<dbReference type="InterPro" id="IPR051325">
    <property type="entry name" value="Nudix_hydrolase_domain"/>
</dbReference>
<dbReference type="Gene3D" id="3.90.79.10">
    <property type="entry name" value="Nucleoside Triphosphate Pyrophosphohydrolase"/>
    <property type="match status" value="1"/>
</dbReference>
<gene>
    <name evidence="5" type="ORF">BGL_1c15030</name>
</gene>
<dbReference type="Pfam" id="PF00293">
    <property type="entry name" value="NUDIX"/>
    <property type="match status" value="1"/>
</dbReference>
<keyword evidence="2 3" id="KW-0378">Hydrolase</keyword>
<dbReference type="RefSeq" id="WP_042624630.1">
    <property type="nucleotide sequence ID" value="NZ_CP002580.1"/>
</dbReference>
<keyword evidence="6" id="KW-1185">Reference proteome</keyword>
<dbReference type="InterPro" id="IPR020084">
    <property type="entry name" value="NUDIX_hydrolase_CS"/>
</dbReference>
<protein>
    <submittedName>
        <fullName evidence="5">NUdiX domain protein</fullName>
    </submittedName>
</protein>
<dbReference type="PANTHER" id="PTHR21340:SF0">
    <property type="entry name" value="BIS(5'-NUCLEOSYL)-TETRAPHOSPHATASE [ASYMMETRICAL]"/>
    <property type="match status" value="1"/>
</dbReference>
<dbReference type="GO" id="GO:0004081">
    <property type="term" value="F:bis(5'-nucleosyl)-tetraphosphatase (asymmetrical) activity"/>
    <property type="evidence" value="ECO:0007669"/>
    <property type="project" value="TreeGrafter"/>
</dbReference>
<evidence type="ECO:0000256" key="2">
    <source>
        <dbReference type="ARBA" id="ARBA00022801"/>
    </source>
</evidence>
<evidence type="ECO:0000313" key="5">
    <source>
        <dbReference type="EMBL" id="AJK46019.1"/>
    </source>
</evidence>
<dbReference type="OrthoDB" id="5511555at2"/>
<reference evidence="5 6" key="2">
    <citation type="journal article" date="2016" name="Appl. Microbiol. Biotechnol.">
        <title>Mutations improving production and secretion of extracellular lipase by Burkholderia glumae PG1.</title>
        <authorList>
            <person name="Knapp A."/>
            <person name="Voget S."/>
            <person name="Gao R."/>
            <person name="Zaburannyi N."/>
            <person name="Krysciak D."/>
            <person name="Breuer M."/>
            <person name="Hauer B."/>
            <person name="Streit W.R."/>
            <person name="Muller R."/>
            <person name="Daniel R."/>
            <person name="Jaeger K.E."/>
        </authorList>
    </citation>
    <scope>NUCLEOTIDE SEQUENCE [LARGE SCALE GENOMIC DNA]</scope>
    <source>
        <strain evidence="5 6">PG1</strain>
    </source>
</reference>
<organism evidence="5 6">
    <name type="scientific">Burkholderia plantarii</name>
    <dbReference type="NCBI Taxonomy" id="41899"/>
    <lineage>
        <taxon>Bacteria</taxon>
        <taxon>Pseudomonadati</taxon>
        <taxon>Pseudomonadota</taxon>
        <taxon>Betaproteobacteria</taxon>
        <taxon>Burkholderiales</taxon>
        <taxon>Burkholderiaceae</taxon>
        <taxon>Burkholderia</taxon>
    </lineage>
</organism>
<evidence type="ECO:0000256" key="3">
    <source>
        <dbReference type="RuleBase" id="RU003476"/>
    </source>
</evidence>
<reference evidence="6" key="1">
    <citation type="submission" date="2011-03" db="EMBL/GenBank/DDBJ databases">
        <authorList>
            <person name="Voget S."/>
            <person name="Streit W.R."/>
            <person name="Jaeger K.E."/>
            <person name="Daniel R."/>
        </authorList>
    </citation>
    <scope>NUCLEOTIDE SEQUENCE [LARGE SCALE GENOMIC DNA]</scope>
    <source>
        <strain evidence="6">PG1</strain>
    </source>
</reference>
<dbReference type="PRINTS" id="PR00502">
    <property type="entry name" value="NUDIXFAMILY"/>
</dbReference>
<accession>A0A0B6RV20</accession>
<dbReference type="PANTHER" id="PTHR21340">
    <property type="entry name" value="DIADENOSINE 5,5-P1,P4-TETRAPHOSPHATE PYROPHOSPHOHYDROLASE MUTT"/>
    <property type="match status" value="1"/>
</dbReference>
<dbReference type="GO" id="GO:0006167">
    <property type="term" value="P:AMP biosynthetic process"/>
    <property type="evidence" value="ECO:0007669"/>
    <property type="project" value="TreeGrafter"/>
</dbReference>
<dbReference type="InterPro" id="IPR015797">
    <property type="entry name" value="NUDIX_hydrolase-like_dom_sf"/>
</dbReference>
<dbReference type="SUPFAM" id="SSF55811">
    <property type="entry name" value="Nudix"/>
    <property type="match status" value="1"/>
</dbReference>
<sequence>MAGRRPERAARALSCGTVLLDPAGRLLLAHATETSHWDIPKGHLDPGESERDAALRELFEETGIALAPARLVDLGRFAYRPDKDLYLFAARLREDETDLSACLCTSMFPSRATGASIPEMDAFRWVAIEEVARYASRSLTRLFSRALSLADLHRELPG</sequence>
<dbReference type="Proteomes" id="UP000031838">
    <property type="component" value="Chromosome 1"/>
</dbReference>
<dbReference type="InterPro" id="IPR000086">
    <property type="entry name" value="NUDIX_hydrolase_dom"/>
</dbReference>
<feature type="domain" description="Nudix hydrolase" evidence="4">
    <location>
        <begin position="10"/>
        <end position="153"/>
    </location>
</feature>
<dbReference type="GO" id="GO:0006754">
    <property type="term" value="P:ATP biosynthetic process"/>
    <property type="evidence" value="ECO:0007669"/>
    <property type="project" value="TreeGrafter"/>
</dbReference>
<dbReference type="AlphaFoldDB" id="A0A0B6RV20"/>
<dbReference type="HOGENOM" id="CLU_1683294_0_0_4"/>
<proteinExistence type="inferred from homology"/>